<dbReference type="AlphaFoldDB" id="A0A1D6QP28"/>
<keyword evidence="2 4" id="KW-0689">Ribosomal protein</keyword>
<dbReference type="PANTHER" id="PTHR11278">
    <property type="entry name" value="40S RIBOSOMAL PROTEIN S7"/>
    <property type="match status" value="1"/>
</dbReference>
<evidence type="ECO:0000256" key="3">
    <source>
        <dbReference type="ARBA" id="ARBA00023274"/>
    </source>
</evidence>
<evidence type="ECO:0000256" key="1">
    <source>
        <dbReference type="ARBA" id="ARBA00007820"/>
    </source>
</evidence>
<keyword evidence="3 4" id="KW-0687">Ribonucleoprotein</keyword>
<accession>A0A1D6QP28</accession>
<name>A0A1D6QP28_MAIZE</name>
<sequence>MENREPIETNQMGNNADHTPFTNISNTIIRGYENGSNSLGPNVDAKECKRQMENERYATMSVEHKNEKSKKRREIFLWNTYHTPYSAQDVVVVATRRIMRPTKKGSTVQRPRTRTLTPVHDGILEDVVFPVEIMRKRVRYPRWCQGHREIFWIQFMVWLISCCKIFLDLKERNNIEYKLETYTPVYHSLCGKDVVFEYPMIDIA</sequence>
<dbReference type="GO" id="GO:0003735">
    <property type="term" value="F:structural constituent of ribosome"/>
    <property type="evidence" value="ECO:0007669"/>
    <property type="project" value="InterPro"/>
</dbReference>
<dbReference type="STRING" id="4577.A0A1D6QP28"/>
<reference evidence="6" key="1">
    <citation type="submission" date="2015-12" db="EMBL/GenBank/DDBJ databases">
        <title>Update maize B73 reference genome by single molecule sequencing technologies.</title>
        <authorList>
            <consortium name="Maize Genome Sequencing Project"/>
            <person name="Ware D."/>
        </authorList>
    </citation>
    <scope>NUCLEOTIDE SEQUENCE</scope>
    <source>
        <tissue evidence="6">Seedling</tissue>
    </source>
</reference>
<comment type="similarity">
    <text evidence="1 4">Belongs to the eukaryotic ribosomal protein eS7 family.</text>
</comment>
<evidence type="ECO:0000256" key="5">
    <source>
        <dbReference type="SAM" id="MobiDB-lite"/>
    </source>
</evidence>
<feature type="region of interest" description="Disordered" evidence="5">
    <location>
        <begin position="1"/>
        <end position="22"/>
    </location>
</feature>
<evidence type="ECO:0000256" key="2">
    <source>
        <dbReference type="ARBA" id="ARBA00022980"/>
    </source>
</evidence>
<protein>
    <recommendedName>
        <fullName evidence="4">40S ribosomal protein S7</fullName>
    </recommendedName>
</protein>
<dbReference type="InterPro" id="IPR000554">
    <property type="entry name" value="Ribosomal_eS7"/>
</dbReference>
<gene>
    <name evidence="6" type="ORF">ZEAMMB73_Zm00001d053370</name>
</gene>
<proteinExistence type="inferred from homology"/>
<dbReference type="GO" id="GO:0005840">
    <property type="term" value="C:ribosome"/>
    <property type="evidence" value="ECO:0007669"/>
    <property type="project" value="UniProtKB-KW"/>
</dbReference>
<evidence type="ECO:0000256" key="4">
    <source>
        <dbReference type="RuleBase" id="RU364105"/>
    </source>
</evidence>
<dbReference type="PANTHER" id="PTHR11278:SF28">
    <property type="entry name" value="40S RIBOSOMAL PROTEIN S7"/>
    <property type="match status" value="1"/>
</dbReference>
<organism evidence="6">
    <name type="scientific">Zea mays</name>
    <name type="common">Maize</name>
    <dbReference type="NCBI Taxonomy" id="4577"/>
    <lineage>
        <taxon>Eukaryota</taxon>
        <taxon>Viridiplantae</taxon>
        <taxon>Streptophyta</taxon>
        <taxon>Embryophyta</taxon>
        <taxon>Tracheophyta</taxon>
        <taxon>Spermatophyta</taxon>
        <taxon>Magnoliopsida</taxon>
        <taxon>Liliopsida</taxon>
        <taxon>Poales</taxon>
        <taxon>Poaceae</taxon>
        <taxon>PACMAD clade</taxon>
        <taxon>Panicoideae</taxon>
        <taxon>Andropogonodae</taxon>
        <taxon>Andropogoneae</taxon>
        <taxon>Tripsacinae</taxon>
        <taxon>Zea</taxon>
    </lineage>
</organism>
<dbReference type="InParanoid" id="A0A1D6QP28"/>
<dbReference type="SMR" id="A0A1D6QP28"/>
<dbReference type="EMBL" id="CM000780">
    <property type="protein sequence ID" value="AQK59324.1"/>
    <property type="molecule type" value="Genomic_DNA"/>
</dbReference>
<dbReference type="Pfam" id="PF01251">
    <property type="entry name" value="Ribosomal_S7e"/>
    <property type="match status" value="1"/>
</dbReference>
<dbReference type="GO" id="GO:1990904">
    <property type="term" value="C:ribonucleoprotein complex"/>
    <property type="evidence" value="ECO:0007669"/>
    <property type="project" value="UniProtKB-KW"/>
</dbReference>
<feature type="compositionally biased region" description="Polar residues" evidence="5">
    <location>
        <begin position="8"/>
        <end position="22"/>
    </location>
</feature>
<dbReference type="GO" id="GO:0006412">
    <property type="term" value="P:translation"/>
    <property type="evidence" value="ECO:0007669"/>
    <property type="project" value="InterPro"/>
</dbReference>
<evidence type="ECO:0000313" key="6">
    <source>
        <dbReference type="EMBL" id="AQK59324.1"/>
    </source>
</evidence>
<dbReference type="ExpressionAtlas" id="A0A1D6QP28">
    <property type="expression patterns" value="baseline and differential"/>
</dbReference>